<dbReference type="Gene3D" id="1.10.287.210">
    <property type="match status" value="1"/>
</dbReference>
<reference evidence="1 2" key="1">
    <citation type="submission" date="2014-04" db="EMBL/GenBank/DDBJ databases">
        <title>Genome evolution of avian class.</title>
        <authorList>
            <person name="Zhang G."/>
            <person name="Li C."/>
        </authorList>
    </citation>
    <scope>NUCLEOTIDE SEQUENCE [LARGE SCALE GENOMIC DNA]</scope>
    <source>
        <strain evidence="1">BGI_N303</strain>
    </source>
</reference>
<dbReference type="AlphaFoldDB" id="A0A091FTQ3"/>
<proteinExistence type="predicted"/>
<dbReference type="Proteomes" id="UP000053760">
    <property type="component" value="Unassembled WGS sequence"/>
</dbReference>
<evidence type="ECO:0000313" key="1">
    <source>
        <dbReference type="EMBL" id="KFO72569.1"/>
    </source>
</evidence>
<feature type="non-terminal residue" evidence="1">
    <location>
        <position position="1"/>
    </location>
</feature>
<protein>
    <submittedName>
        <fullName evidence="1">Uncharacterized protein</fullName>
    </submittedName>
</protein>
<organism evidence="1 2">
    <name type="scientific">Cuculus canorus</name>
    <name type="common">Common cuckoo</name>
    <dbReference type="NCBI Taxonomy" id="55661"/>
    <lineage>
        <taxon>Eukaryota</taxon>
        <taxon>Metazoa</taxon>
        <taxon>Chordata</taxon>
        <taxon>Craniata</taxon>
        <taxon>Vertebrata</taxon>
        <taxon>Euteleostomi</taxon>
        <taxon>Archelosauria</taxon>
        <taxon>Archosauria</taxon>
        <taxon>Dinosauria</taxon>
        <taxon>Saurischia</taxon>
        <taxon>Theropoda</taxon>
        <taxon>Coelurosauria</taxon>
        <taxon>Aves</taxon>
        <taxon>Neognathae</taxon>
        <taxon>Neoaves</taxon>
        <taxon>Otidimorphae</taxon>
        <taxon>Cuculiformes</taxon>
        <taxon>Cuculidae</taxon>
        <taxon>Cuculus</taxon>
    </lineage>
</organism>
<gene>
    <name evidence="1" type="ORF">N303_01733</name>
</gene>
<name>A0A091FTQ3_CUCCA</name>
<keyword evidence="2" id="KW-1185">Reference proteome</keyword>
<feature type="non-terminal residue" evidence="1">
    <location>
        <position position="51"/>
    </location>
</feature>
<dbReference type="SUPFAM" id="SSF58069">
    <property type="entry name" value="Virus ectodomain"/>
    <property type="match status" value="1"/>
</dbReference>
<accession>A0A091FTQ3</accession>
<evidence type="ECO:0000313" key="2">
    <source>
        <dbReference type="Proteomes" id="UP000053760"/>
    </source>
</evidence>
<dbReference type="EMBL" id="KL447352">
    <property type="protein sequence ID" value="KFO72569.1"/>
    <property type="molecule type" value="Genomic_DNA"/>
</dbReference>
<sequence length="51" mass="6013">IDFLLLEHGHGCEDFEGMRCMNLSDHSRLIHKSISILMDRTQKLEMDDSFF</sequence>